<sequence length="162" mass="17299">MVSLKPSPSAHPGGLITWSILFLLRLAQFILALTTIGIYASTLGAPHPSTPWSYAIAVAVITAVTNLVYAIPFLPTHVIFAGWDAVLFVLWAAVFGVMGNRYIGGHGGPRGVDGGADFGLMRNSVWVDCVEMICWFLTAVVGVAMFLVGRRGRSMHTGRAVV</sequence>
<evidence type="ECO:0000313" key="3">
    <source>
        <dbReference type="Proteomes" id="UP000800041"/>
    </source>
</evidence>
<dbReference type="Proteomes" id="UP000800041">
    <property type="component" value="Unassembled WGS sequence"/>
</dbReference>
<dbReference type="OrthoDB" id="5363290at2759"/>
<accession>A0A6G1H668</accession>
<feature type="transmembrane region" description="Helical" evidence="1">
    <location>
        <begin position="125"/>
        <end position="149"/>
    </location>
</feature>
<gene>
    <name evidence="2" type="ORF">K402DRAFT_419078</name>
</gene>
<dbReference type="AlphaFoldDB" id="A0A6G1H668"/>
<dbReference type="EMBL" id="ML977147">
    <property type="protein sequence ID" value="KAF1988716.1"/>
    <property type="molecule type" value="Genomic_DNA"/>
</dbReference>
<feature type="transmembrane region" description="Helical" evidence="1">
    <location>
        <begin position="52"/>
        <end position="71"/>
    </location>
</feature>
<proteinExistence type="predicted"/>
<evidence type="ECO:0000256" key="1">
    <source>
        <dbReference type="SAM" id="Phobius"/>
    </source>
</evidence>
<feature type="transmembrane region" description="Helical" evidence="1">
    <location>
        <begin position="78"/>
        <end position="98"/>
    </location>
</feature>
<keyword evidence="1" id="KW-1133">Transmembrane helix</keyword>
<name>A0A6G1H668_9PEZI</name>
<reference evidence="2" key="1">
    <citation type="journal article" date="2020" name="Stud. Mycol.">
        <title>101 Dothideomycetes genomes: a test case for predicting lifestyles and emergence of pathogens.</title>
        <authorList>
            <person name="Haridas S."/>
            <person name="Albert R."/>
            <person name="Binder M."/>
            <person name="Bloem J."/>
            <person name="Labutti K."/>
            <person name="Salamov A."/>
            <person name="Andreopoulos B."/>
            <person name="Baker S."/>
            <person name="Barry K."/>
            <person name="Bills G."/>
            <person name="Bluhm B."/>
            <person name="Cannon C."/>
            <person name="Castanera R."/>
            <person name="Culley D."/>
            <person name="Daum C."/>
            <person name="Ezra D."/>
            <person name="Gonzalez J."/>
            <person name="Henrissat B."/>
            <person name="Kuo A."/>
            <person name="Liang C."/>
            <person name="Lipzen A."/>
            <person name="Lutzoni F."/>
            <person name="Magnuson J."/>
            <person name="Mondo S."/>
            <person name="Nolan M."/>
            <person name="Ohm R."/>
            <person name="Pangilinan J."/>
            <person name="Park H.-J."/>
            <person name="Ramirez L."/>
            <person name="Alfaro M."/>
            <person name="Sun H."/>
            <person name="Tritt A."/>
            <person name="Yoshinaga Y."/>
            <person name="Zwiers L.-H."/>
            <person name="Turgeon B."/>
            <person name="Goodwin S."/>
            <person name="Spatafora J."/>
            <person name="Crous P."/>
            <person name="Grigoriev I."/>
        </authorList>
    </citation>
    <scope>NUCLEOTIDE SEQUENCE</scope>
    <source>
        <strain evidence="2">CBS 113979</strain>
    </source>
</reference>
<keyword evidence="3" id="KW-1185">Reference proteome</keyword>
<protein>
    <recommendedName>
        <fullName evidence="4">MARVEL domain-containing protein</fullName>
    </recommendedName>
</protein>
<feature type="transmembrane region" description="Helical" evidence="1">
    <location>
        <begin position="20"/>
        <end position="40"/>
    </location>
</feature>
<dbReference type="PANTHER" id="PTHR42083:SF1">
    <property type="entry name" value="MARVEL DOMAIN-CONTAINING PROTEIN"/>
    <property type="match status" value="1"/>
</dbReference>
<keyword evidence="1" id="KW-0472">Membrane</keyword>
<dbReference type="PANTHER" id="PTHR42083">
    <property type="entry name" value="MARVEL DOMAIN-CONTAINING PROTEIN"/>
    <property type="match status" value="1"/>
</dbReference>
<evidence type="ECO:0008006" key="4">
    <source>
        <dbReference type="Google" id="ProtNLM"/>
    </source>
</evidence>
<organism evidence="2 3">
    <name type="scientific">Aulographum hederae CBS 113979</name>
    <dbReference type="NCBI Taxonomy" id="1176131"/>
    <lineage>
        <taxon>Eukaryota</taxon>
        <taxon>Fungi</taxon>
        <taxon>Dikarya</taxon>
        <taxon>Ascomycota</taxon>
        <taxon>Pezizomycotina</taxon>
        <taxon>Dothideomycetes</taxon>
        <taxon>Pleosporomycetidae</taxon>
        <taxon>Aulographales</taxon>
        <taxon>Aulographaceae</taxon>
    </lineage>
</organism>
<keyword evidence="1" id="KW-0812">Transmembrane</keyword>
<evidence type="ECO:0000313" key="2">
    <source>
        <dbReference type="EMBL" id="KAF1988716.1"/>
    </source>
</evidence>